<evidence type="ECO:0000313" key="2">
    <source>
        <dbReference type="EMBL" id="GGI50705.1"/>
    </source>
</evidence>
<dbReference type="RefSeq" id="WP_188416093.1">
    <property type="nucleotide sequence ID" value="NZ_BMDO01000004.1"/>
</dbReference>
<gene>
    <name evidence="2" type="ORF">GCM10011425_19170</name>
</gene>
<dbReference type="SUPFAM" id="SSF50475">
    <property type="entry name" value="FMN-binding split barrel"/>
    <property type="match status" value="1"/>
</dbReference>
<proteinExistence type="predicted"/>
<sequence length="168" mass="18789">MDYQNDLKKLENIEHLRGMIDKSKTAMLTTFTVNNGFHSRPMATAQLDVEGSLWFFTNEFSSKVAEISHDNKVNVTYSNSSATTYISINGVAQVVDDRVKMQELWDPFVEAFFKGGLEDPALTLLRVDVSDAEYWDSSAGAVGIAFKWLKSVITGTPFEPGEHDKVDL</sequence>
<dbReference type="Proteomes" id="UP000662074">
    <property type="component" value="Unassembled WGS sequence"/>
</dbReference>
<protein>
    <submittedName>
        <fullName evidence="2">General stress protein</fullName>
    </submittedName>
</protein>
<accession>A0A917N1A0</accession>
<reference evidence="2" key="2">
    <citation type="submission" date="2020-09" db="EMBL/GenBank/DDBJ databases">
        <authorList>
            <person name="Sun Q."/>
            <person name="Sedlacek I."/>
        </authorList>
    </citation>
    <scope>NUCLEOTIDE SEQUENCE</scope>
    <source>
        <strain evidence="2">CCM 8711</strain>
    </source>
</reference>
<dbReference type="Gene3D" id="2.30.110.10">
    <property type="entry name" value="Electron Transport, Fmn-binding Protein, Chain A"/>
    <property type="match status" value="1"/>
</dbReference>
<evidence type="ECO:0000259" key="1">
    <source>
        <dbReference type="Pfam" id="PF16242"/>
    </source>
</evidence>
<organism evidence="2 3">
    <name type="scientific">Mucilaginibacter galii</name>
    <dbReference type="NCBI Taxonomy" id="2005073"/>
    <lineage>
        <taxon>Bacteria</taxon>
        <taxon>Pseudomonadati</taxon>
        <taxon>Bacteroidota</taxon>
        <taxon>Sphingobacteriia</taxon>
        <taxon>Sphingobacteriales</taxon>
        <taxon>Sphingobacteriaceae</taxon>
        <taxon>Mucilaginibacter</taxon>
    </lineage>
</organism>
<dbReference type="PANTHER" id="PTHR34818">
    <property type="entry name" value="PROTEIN BLI-3"/>
    <property type="match status" value="1"/>
</dbReference>
<reference evidence="2" key="1">
    <citation type="journal article" date="2014" name="Int. J. Syst. Evol. Microbiol.">
        <title>Complete genome sequence of Corynebacterium casei LMG S-19264T (=DSM 44701T), isolated from a smear-ripened cheese.</title>
        <authorList>
            <consortium name="US DOE Joint Genome Institute (JGI-PGF)"/>
            <person name="Walter F."/>
            <person name="Albersmeier A."/>
            <person name="Kalinowski J."/>
            <person name="Ruckert C."/>
        </authorList>
    </citation>
    <scope>NUCLEOTIDE SEQUENCE</scope>
    <source>
        <strain evidence="2">CCM 8711</strain>
    </source>
</reference>
<dbReference type="AlphaFoldDB" id="A0A917N1A0"/>
<evidence type="ECO:0000313" key="3">
    <source>
        <dbReference type="Proteomes" id="UP000662074"/>
    </source>
</evidence>
<dbReference type="InterPro" id="IPR038725">
    <property type="entry name" value="YdaG_split_barrel_FMN-bd"/>
</dbReference>
<feature type="domain" description="General stress protein FMN-binding split barrel" evidence="1">
    <location>
        <begin position="11"/>
        <end position="156"/>
    </location>
</feature>
<dbReference type="InterPro" id="IPR052917">
    <property type="entry name" value="Stress-Dev_Protein"/>
</dbReference>
<comment type="caution">
    <text evidence="2">The sequence shown here is derived from an EMBL/GenBank/DDBJ whole genome shotgun (WGS) entry which is preliminary data.</text>
</comment>
<dbReference type="EMBL" id="BMDO01000004">
    <property type="protein sequence ID" value="GGI50705.1"/>
    <property type="molecule type" value="Genomic_DNA"/>
</dbReference>
<dbReference type="PANTHER" id="PTHR34818:SF1">
    <property type="entry name" value="PROTEIN BLI-3"/>
    <property type="match status" value="1"/>
</dbReference>
<keyword evidence="3" id="KW-1185">Reference proteome</keyword>
<name>A0A917N1A0_9SPHI</name>
<dbReference type="Pfam" id="PF16242">
    <property type="entry name" value="Pyrid_ox_like"/>
    <property type="match status" value="1"/>
</dbReference>
<dbReference type="InterPro" id="IPR012349">
    <property type="entry name" value="Split_barrel_FMN-bd"/>
</dbReference>